<feature type="region of interest" description="Disordered" evidence="7">
    <location>
        <begin position="76"/>
        <end position="116"/>
    </location>
</feature>
<dbReference type="PROSITE" id="PS51032">
    <property type="entry name" value="AP2_ERF"/>
    <property type="match status" value="1"/>
</dbReference>
<dbReference type="EMBL" id="JBCGBO010000025">
    <property type="protein sequence ID" value="KAK9175559.1"/>
    <property type="molecule type" value="Genomic_DNA"/>
</dbReference>
<dbReference type="InterPro" id="IPR016177">
    <property type="entry name" value="DNA-bd_dom_sf"/>
</dbReference>
<gene>
    <name evidence="9" type="ORF">WN944_027566</name>
</gene>
<dbReference type="PANTHER" id="PTHR31190:SF480">
    <property type="entry name" value="ETHYLENE-RESPONSIVE TRANSCRIPTION FACTOR RAP2-12"/>
    <property type="match status" value="1"/>
</dbReference>
<evidence type="ECO:0000256" key="1">
    <source>
        <dbReference type="ARBA" id="ARBA00004123"/>
    </source>
</evidence>
<evidence type="ECO:0000256" key="2">
    <source>
        <dbReference type="ARBA" id="ARBA00023015"/>
    </source>
</evidence>
<keyword evidence="2" id="KW-0805">Transcription regulation</keyword>
<comment type="subcellular location">
    <subcellularLocation>
        <location evidence="1">Nucleus</location>
    </subcellularLocation>
</comment>
<dbReference type="GO" id="GO:0003700">
    <property type="term" value="F:DNA-binding transcription factor activity"/>
    <property type="evidence" value="ECO:0007669"/>
    <property type="project" value="InterPro"/>
</dbReference>
<dbReference type="Proteomes" id="UP001428341">
    <property type="component" value="Unassembled WGS sequence"/>
</dbReference>
<keyword evidence="10" id="KW-1185">Reference proteome</keyword>
<evidence type="ECO:0000256" key="5">
    <source>
        <dbReference type="ARBA" id="ARBA00023242"/>
    </source>
</evidence>
<proteinExistence type="inferred from homology"/>
<dbReference type="GO" id="GO:0009873">
    <property type="term" value="P:ethylene-activated signaling pathway"/>
    <property type="evidence" value="ECO:0007669"/>
    <property type="project" value="InterPro"/>
</dbReference>
<dbReference type="InterPro" id="IPR001471">
    <property type="entry name" value="AP2/ERF_dom"/>
</dbReference>
<sequence length="149" mass="16310">MAAAPNKPIAKRTAPETSLESRYEGVRKRPRGRFAAEIRDPFKSILAWLNKSMSPEDAARTNAAAAVRANAAIARATPPPPCVQTPPSRVQTPPPPRVLTPPRVHTPPSLGASVLPRPRPISSQYFYDLGGKWRVSLDWSGHQPRGQQH</sequence>
<evidence type="ECO:0000256" key="3">
    <source>
        <dbReference type="ARBA" id="ARBA00023125"/>
    </source>
</evidence>
<keyword evidence="3" id="KW-0238">DNA-binding</keyword>
<evidence type="ECO:0000313" key="10">
    <source>
        <dbReference type="Proteomes" id="UP001428341"/>
    </source>
</evidence>
<keyword evidence="4" id="KW-0804">Transcription</keyword>
<dbReference type="InterPro" id="IPR036955">
    <property type="entry name" value="AP2/ERF_dom_sf"/>
</dbReference>
<organism evidence="9 10">
    <name type="scientific">Citrus x changshan-huyou</name>
    <dbReference type="NCBI Taxonomy" id="2935761"/>
    <lineage>
        <taxon>Eukaryota</taxon>
        <taxon>Viridiplantae</taxon>
        <taxon>Streptophyta</taxon>
        <taxon>Embryophyta</taxon>
        <taxon>Tracheophyta</taxon>
        <taxon>Spermatophyta</taxon>
        <taxon>Magnoliopsida</taxon>
        <taxon>eudicotyledons</taxon>
        <taxon>Gunneridae</taxon>
        <taxon>Pentapetalae</taxon>
        <taxon>rosids</taxon>
        <taxon>malvids</taxon>
        <taxon>Sapindales</taxon>
        <taxon>Rutaceae</taxon>
        <taxon>Aurantioideae</taxon>
        <taxon>Citrus</taxon>
    </lineage>
</organism>
<dbReference type="AlphaFoldDB" id="A0AAP0LP11"/>
<name>A0AAP0LP11_9ROSI</name>
<protein>
    <recommendedName>
        <fullName evidence="8">AP2/ERF domain-containing protein</fullName>
    </recommendedName>
</protein>
<evidence type="ECO:0000256" key="6">
    <source>
        <dbReference type="ARBA" id="ARBA00024343"/>
    </source>
</evidence>
<dbReference type="GO" id="GO:0003677">
    <property type="term" value="F:DNA binding"/>
    <property type="evidence" value="ECO:0007669"/>
    <property type="project" value="UniProtKB-KW"/>
</dbReference>
<evidence type="ECO:0000313" key="9">
    <source>
        <dbReference type="EMBL" id="KAK9175559.1"/>
    </source>
</evidence>
<dbReference type="GO" id="GO:0005634">
    <property type="term" value="C:nucleus"/>
    <property type="evidence" value="ECO:0007669"/>
    <property type="project" value="UniProtKB-SubCell"/>
</dbReference>
<keyword evidence="5" id="KW-0539">Nucleus</keyword>
<feature type="domain" description="AP2/ERF" evidence="8">
    <location>
        <begin position="22"/>
        <end position="79"/>
    </location>
</feature>
<dbReference type="SMART" id="SM00380">
    <property type="entry name" value="AP2"/>
    <property type="match status" value="1"/>
</dbReference>
<reference evidence="9 10" key="1">
    <citation type="submission" date="2024-05" db="EMBL/GenBank/DDBJ databases">
        <title>Haplotype-resolved chromosome-level genome assembly of Huyou (Citrus changshanensis).</title>
        <authorList>
            <person name="Miao C."/>
            <person name="Chen W."/>
            <person name="Wu Y."/>
            <person name="Wang L."/>
            <person name="Zhao S."/>
            <person name="Grierson D."/>
            <person name="Xu C."/>
            <person name="Chen K."/>
        </authorList>
    </citation>
    <scope>NUCLEOTIDE SEQUENCE [LARGE SCALE GENOMIC DNA]</scope>
    <source>
        <strain evidence="9">01-14</strain>
        <tissue evidence="9">Leaf</tissue>
    </source>
</reference>
<evidence type="ECO:0000256" key="4">
    <source>
        <dbReference type="ARBA" id="ARBA00023163"/>
    </source>
</evidence>
<accession>A0AAP0LP11</accession>
<comment type="similarity">
    <text evidence="6">Belongs to the AP2/ERF transcription factor family. ERF subfamily.</text>
</comment>
<dbReference type="PANTHER" id="PTHR31190">
    <property type="entry name" value="DNA-BINDING DOMAIN"/>
    <property type="match status" value="1"/>
</dbReference>
<dbReference type="Gene3D" id="3.30.730.10">
    <property type="entry name" value="AP2/ERF domain"/>
    <property type="match status" value="1"/>
</dbReference>
<comment type="caution">
    <text evidence="9">The sequence shown here is derived from an EMBL/GenBank/DDBJ whole genome shotgun (WGS) entry which is preliminary data.</text>
</comment>
<evidence type="ECO:0000259" key="8">
    <source>
        <dbReference type="PROSITE" id="PS51032"/>
    </source>
</evidence>
<feature type="region of interest" description="Disordered" evidence="7">
    <location>
        <begin position="1"/>
        <end position="27"/>
    </location>
</feature>
<dbReference type="InterPro" id="IPR044808">
    <property type="entry name" value="ERF_plant"/>
</dbReference>
<evidence type="ECO:0000256" key="7">
    <source>
        <dbReference type="SAM" id="MobiDB-lite"/>
    </source>
</evidence>
<dbReference type="SUPFAM" id="SSF54171">
    <property type="entry name" value="DNA-binding domain"/>
    <property type="match status" value="1"/>
</dbReference>